<evidence type="ECO:0000256" key="3">
    <source>
        <dbReference type="ARBA" id="ARBA00022729"/>
    </source>
</evidence>
<name>A0ABT7SMY6_9GAMM</name>
<dbReference type="CDD" id="cd16325">
    <property type="entry name" value="LolA"/>
    <property type="match status" value="1"/>
</dbReference>
<feature type="signal peptide" evidence="5">
    <location>
        <begin position="1"/>
        <end position="19"/>
    </location>
</feature>
<gene>
    <name evidence="6" type="ORF">QEZ41_04555</name>
</gene>
<keyword evidence="3 5" id="KW-0732">Signal</keyword>
<proteinExistence type="predicted"/>
<organism evidence="6 7">
    <name type="scientific">Thiopseudomonas acetoxidans</name>
    <dbReference type="NCBI Taxonomy" id="3041622"/>
    <lineage>
        <taxon>Bacteria</taxon>
        <taxon>Pseudomonadati</taxon>
        <taxon>Pseudomonadota</taxon>
        <taxon>Gammaproteobacteria</taxon>
        <taxon>Pseudomonadales</taxon>
        <taxon>Pseudomonadaceae</taxon>
        <taxon>Thiopseudomonas</taxon>
    </lineage>
</organism>
<evidence type="ECO:0000256" key="2">
    <source>
        <dbReference type="ARBA" id="ARBA00022448"/>
    </source>
</evidence>
<evidence type="ECO:0000313" key="7">
    <source>
        <dbReference type="Proteomes" id="UP001241056"/>
    </source>
</evidence>
<evidence type="ECO:0000256" key="5">
    <source>
        <dbReference type="SAM" id="SignalP"/>
    </source>
</evidence>
<dbReference type="InterPro" id="IPR029046">
    <property type="entry name" value="LolA/LolB/LppX"/>
</dbReference>
<comment type="subunit">
    <text evidence="1">Monomer.</text>
</comment>
<dbReference type="InterPro" id="IPR004564">
    <property type="entry name" value="OM_lipoprot_carrier_LolA-like"/>
</dbReference>
<protein>
    <submittedName>
        <fullName evidence="6">Outer membrane lipoprotein carrier protein LolA</fullName>
    </submittedName>
</protein>
<sequence>MNRLFVFVCAFLLNQSLWAFDEQDLAQQLAKIEVLRGEFVQEKFLRGLDAPLTSKGNFVLAKQQGLLWNLQAPLVRSYRITATGIALRVADQWQLQTKQDAANRQSRLFLAVLAGDQQGLKEDFSFALSGDMHDWQLVLSPKALLLQQIFTQIVIKGADYVHSIELHETQGDRTLMRMENVEQYRMLKADEKQAFSS</sequence>
<dbReference type="EMBL" id="JAUCDY010000004">
    <property type="protein sequence ID" value="MDM7857546.1"/>
    <property type="molecule type" value="Genomic_DNA"/>
</dbReference>
<dbReference type="SUPFAM" id="SSF89392">
    <property type="entry name" value="Prokaryotic lipoproteins and lipoprotein localization factors"/>
    <property type="match status" value="1"/>
</dbReference>
<feature type="chain" id="PRO_5046825696" evidence="5">
    <location>
        <begin position="20"/>
        <end position="197"/>
    </location>
</feature>
<dbReference type="Proteomes" id="UP001241056">
    <property type="component" value="Unassembled WGS sequence"/>
</dbReference>
<reference evidence="6 7" key="1">
    <citation type="submission" date="2023-06" db="EMBL/GenBank/DDBJ databases">
        <title>Thiopseudomonas sp. CY1220 draft genome sequence.</title>
        <authorList>
            <person name="Zhao G."/>
            <person name="An M."/>
        </authorList>
    </citation>
    <scope>NUCLEOTIDE SEQUENCE [LARGE SCALE GENOMIC DNA]</scope>
    <source>
        <strain evidence="6 7">CY1220</strain>
    </source>
</reference>
<evidence type="ECO:0000256" key="4">
    <source>
        <dbReference type="ARBA" id="ARBA00022927"/>
    </source>
</evidence>
<keyword evidence="6" id="KW-0449">Lipoprotein</keyword>
<keyword evidence="7" id="KW-1185">Reference proteome</keyword>
<keyword evidence="2" id="KW-0813">Transport</keyword>
<evidence type="ECO:0000256" key="1">
    <source>
        <dbReference type="ARBA" id="ARBA00011245"/>
    </source>
</evidence>
<dbReference type="RefSeq" id="WP_289410203.1">
    <property type="nucleotide sequence ID" value="NZ_JAUCDY010000004.1"/>
</dbReference>
<accession>A0ABT7SMY6</accession>
<dbReference type="Pfam" id="PF19574">
    <property type="entry name" value="LolA_3"/>
    <property type="match status" value="1"/>
</dbReference>
<keyword evidence="4" id="KW-0653">Protein transport</keyword>
<dbReference type="Gene3D" id="2.50.20.10">
    <property type="entry name" value="Lipoprotein localisation LolA/LolB/LppX"/>
    <property type="match status" value="1"/>
</dbReference>
<comment type="caution">
    <text evidence="6">The sequence shown here is derived from an EMBL/GenBank/DDBJ whole genome shotgun (WGS) entry which is preliminary data.</text>
</comment>
<evidence type="ECO:0000313" key="6">
    <source>
        <dbReference type="EMBL" id="MDM7857546.1"/>
    </source>
</evidence>